<feature type="region of interest" description="Disordered" evidence="2">
    <location>
        <begin position="26"/>
        <end position="78"/>
    </location>
</feature>
<gene>
    <name evidence="4" type="ORF">NCTC11087_01711</name>
</gene>
<accession>A0A380LLL6</accession>
<keyword evidence="5" id="KW-1185">Reference proteome</keyword>
<keyword evidence="3" id="KW-1133">Transmembrane helix</keyword>
<keyword evidence="1" id="KW-0175">Coiled coil</keyword>
<keyword evidence="3" id="KW-0472">Membrane</keyword>
<dbReference type="GeneID" id="77462656"/>
<feature type="transmembrane region" description="Helical" evidence="3">
    <location>
        <begin position="141"/>
        <end position="167"/>
    </location>
</feature>
<sequence length="423" mass="47617">MTARKPKDEISRLLDSFQEEEVLEEKMEGFTAQKRRQDRMQRASRQTVEPKPVQNETNDTIVLRPEPKKTESAGTTVMFDPEKIEEEDTDTNKTVVINDNEIQSLLDEDKPPKLRREVVSHGGSSHRKEPMPHKRPTKKKGLSPAAIVGIVVGGILVFVLAVTLVLAATGKLSSWLFDNVDKTEEVTRKQERAYDSIVDWLDSLTGDDYDGIEDWEEDYDSLTKEQKKKLNDYFEKITGSTFDELLAKAKSDSKKDSSNNNAKIAELKAQLKSLQSQLSDAQSDLNDANSRLSSAQNDYDNWNNKLSTWQNTNAQLEQKQTELSTLEARMKELQNIPADQISEEELTELTQSYKKQASLQQEISNLQGQLNGIGDYSSIQSHVNSASSEVSQAQSDVDSAQSTIDQLTSQIQEVQDRIDALES</sequence>
<dbReference type="Gene3D" id="1.20.5.340">
    <property type="match status" value="2"/>
</dbReference>
<evidence type="ECO:0000256" key="3">
    <source>
        <dbReference type="SAM" id="Phobius"/>
    </source>
</evidence>
<protein>
    <submittedName>
        <fullName evidence="4">ABC superfamily ATP binding cassette transporter, membrane protein</fullName>
    </submittedName>
</protein>
<evidence type="ECO:0000256" key="1">
    <source>
        <dbReference type="SAM" id="Coils"/>
    </source>
</evidence>
<feature type="coiled-coil region" evidence="1">
    <location>
        <begin position="390"/>
        <end position="417"/>
    </location>
</feature>
<organism evidence="4 5">
    <name type="scientific">Faecalicoccus pleomorphus</name>
    <dbReference type="NCBI Taxonomy" id="1323"/>
    <lineage>
        <taxon>Bacteria</taxon>
        <taxon>Bacillati</taxon>
        <taxon>Bacillota</taxon>
        <taxon>Erysipelotrichia</taxon>
        <taxon>Erysipelotrichales</taxon>
        <taxon>Erysipelotrichaceae</taxon>
        <taxon>Faecalicoccus</taxon>
    </lineage>
</organism>
<name>A0A380LLL6_9FIRM</name>
<dbReference type="OrthoDB" id="23076at128827"/>
<feature type="coiled-coil region" evidence="1">
    <location>
        <begin position="257"/>
        <end position="336"/>
    </location>
</feature>
<dbReference type="Proteomes" id="UP000255523">
    <property type="component" value="Unassembled WGS sequence"/>
</dbReference>
<evidence type="ECO:0000313" key="4">
    <source>
        <dbReference type="EMBL" id="SUO04784.1"/>
    </source>
</evidence>
<dbReference type="AlphaFoldDB" id="A0A380LLL6"/>
<evidence type="ECO:0000313" key="5">
    <source>
        <dbReference type="Proteomes" id="UP000255523"/>
    </source>
</evidence>
<feature type="region of interest" description="Disordered" evidence="2">
    <location>
        <begin position="119"/>
        <end position="140"/>
    </location>
</feature>
<dbReference type="EMBL" id="UHFX01000003">
    <property type="protein sequence ID" value="SUO04784.1"/>
    <property type="molecule type" value="Genomic_DNA"/>
</dbReference>
<reference evidence="4 5" key="1">
    <citation type="submission" date="2018-06" db="EMBL/GenBank/DDBJ databases">
        <authorList>
            <consortium name="Pathogen Informatics"/>
            <person name="Doyle S."/>
        </authorList>
    </citation>
    <scope>NUCLEOTIDE SEQUENCE [LARGE SCALE GENOMIC DNA]</scope>
    <source>
        <strain evidence="4 5">NCTC11087</strain>
    </source>
</reference>
<dbReference type="RefSeq" id="WP_022790104.1">
    <property type="nucleotide sequence ID" value="NZ_UHFX01000003.1"/>
</dbReference>
<evidence type="ECO:0000256" key="2">
    <source>
        <dbReference type="SAM" id="MobiDB-lite"/>
    </source>
</evidence>
<keyword evidence="3" id="KW-0812">Transmembrane</keyword>
<proteinExistence type="predicted"/>